<dbReference type="AlphaFoldDB" id="A0A6A6IW56"/>
<dbReference type="PANTHER" id="PTHR34154">
    <property type="entry name" value="ALKALI-SENSITIVE LINKAGE PROTEIN 1"/>
    <property type="match status" value="1"/>
</dbReference>
<dbReference type="EMBL" id="ML987190">
    <property type="protein sequence ID" value="KAF2254785.1"/>
    <property type="molecule type" value="Genomic_DNA"/>
</dbReference>
<dbReference type="PANTHER" id="PTHR34154:SF10">
    <property type="entry name" value="ASL1-LIKE GLYCOSYL HYDROLASE CATALYTIC DOMAIN-CONTAINING PROTEIN"/>
    <property type="match status" value="1"/>
</dbReference>
<gene>
    <name evidence="2" type="ORF">BU26DRAFT_415871</name>
</gene>
<evidence type="ECO:0000259" key="1">
    <source>
        <dbReference type="Pfam" id="PF11790"/>
    </source>
</evidence>
<dbReference type="InterPro" id="IPR017853">
    <property type="entry name" value="GH"/>
</dbReference>
<dbReference type="GO" id="GO:0016787">
    <property type="term" value="F:hydrolase activity"/>
    <property type="evidence" value="ECO:0007669"/>
    <property type="project" value="UniProtKB-KW"/>
</dbReference>
<keyword evidence="3" id="KW-1185">Reference proteome</keyword>
<name>A0A6A6IW56_9PLEO</name>
<dbReference type="SUPFAM" id="SSF51445">
    <property type="entry name" value="(Trans)glycosidases"/>
    <property type="match status" value="1"/>
</dbReference>
<reference evidence="2" key="1">
    <citation type="journal article" date="2020" name="Stud. Mycol.">
        <title>101 Dothideomycetes genomes: a test case for predicting lifestyles and emergence of pathogens.</title>
        <authorList>
            <person name="Haridas S."/>
            <person name="Albert R."/>
            <person name="Binder M."/>
            <person name="Bloem J."/>
            <person name="Labutti K."/>
            <person name="Salamov A."/>
            <person name="Andreopoulos B."/>
            <person name="Baker S."/>
            <person name="Barry K."/>
            <person name="Bills G."/>
            <person name="Bluhm B."/>
            <person name="Cannon C."/>
            <person name="Castanera R."/>
            <person name="Culley D."/>
            <person name="Daum C."/>
            <person name="Ezra D."/>
            <person name="Gonzalez J."/>
            <person name="Henrissat B."/>
            <person name="Kuo A."/>
            <person name="Liang C."/>
            <person name="Lipzen A."/>
            <person name="Lutzoni F."/>
            <person name="Magnuson J."/>
            <person name="Mondo S."/>
            <person name="Nolan M."/>
            <person name="Ohm R."/>
            <person name="Pangilinan J."/>
            <person name="Park H.-J."/>
            <person name="Ramirez L."/>
            <person name="Alfaro M."/>
            <person name="Sun H."/>
            <person name="Tritt A."/>
            <person name="Yoshinaga Y."/>
            <person name="Zwiers L.-H."/>
            <person name="Turgeon B."/>
            <person name="Goodwin S."/>
            <person name="Spatafora J."/>
            <person name="Crous P."/>
            <person name="Grigoriev I."/>
        </authorList>
    </citation>
    <scope>NUCLEOTIDE SEQUENCE</scope>
    <source>
        <strain evidence="2">CBS 122368</strain>
    </source>
</reference>
<keyword evidence="2" id="KW-0378">Hydrolase</keyword>
<dbReference type="GO" id="GO:0071966">
    <property type="term" value="P:fungal-type cell wall polysaccharide metabolic process"/>
    <property type="evidence" value="ECO:0007669"/>
    <property type="project" value="TreeGrafter"/>
</dbReference>
<dbReference type="Gene3D" id="3.20.20.80">
    <property type="entry name" value="Glycosidases"/>
    <property type="match status" value="1"/>
</dbReference>
<dbReference type="Proteomes" id="UP000800094">
    <property type="component" value="Unassembled WGS sequence"/>
</dbReference>
<dbReference type="InterPro" id="IPR024655">
    <property type="entry name" value="Asl1_glyco_hydro_catalytic"/>
</dbReference>
<protein>
    <submittedName>
        <fullName evidence="2">Glycoside hydrolase family 128 protein</fullName>
    </submittedName>
</protein>
<accession>A0A6A6IW56</accession>
<dbReference type="OrthoDB" id="5985073at2759"/>
<organism evidence="2 3">
    <name type="scientific">Trematosphaeria pertusa</name>
    <dbReference type="NCBI Taxonomy" id="390896"/>
    <lineage>
        <taxon>Eukaryota</taxon>
        <taxon>Fungi</taxon>
        <taxon>Dikarya</taxon>
        <taxon>Ascomycota</taxon>
        <taxon>Pezizomycotina</taxon>
        <taxon>Dothideomycetes</taxon>
        <taxon>Pleosporomycetidae</taxon>
        <taxon>Pleosporales</taxon>
        <taxon>Massarineae</taxon>
        <taxon>Trematosphaeriaceae</taxon>
        <taxon>Trematosphaeria</taxon>
    </lineage>
</organism>
<proteinExistence type="predicted"/>
<feature type="domain" description="Asl1-like glycosyl hydrolase catalytic" evidence="1">
    <location>
        <begin position="18"/>
        <end position="259"/>
    </location>
</feature>
<dbReference type="InterPro" id="IPR053183">
    <property type="entry name" value="ASL1"/>
</dbReference>
<dbReference type="RefSeq" id="XP_033689789.1">
    <property type="nucleotide sequence ID" value="XM_033823134.1"/>
</dbReference>
<dbReference type="Pfam" id="PF11790">
    <property type="entry name" value="Glyco_hydro_cc"/>
    <property type="match status" value="1"/>
</dbReference>
<dbReference type="GeneID" id="54576464"/>
<evidence type="ECO:0000313" key="2">
    <source>
        <dbReference type="EMBL" id="KAF2254785.1"/>
    </source>
</evidence>
<dbReference type="GO" id="GO:0009277">
    <property type="term" value="C:fungal-type cell wall"/>
    <property type="evidence" value="ECO:0007669"/>
    <property type="project" value="TreeGrafter"/>
</dbReference>
<evidence type="ECO:0000313" key="3">
    <source>
        <dbReference type="Proteomes" id="UP000800094"/>
    </source>
</evidence>
<sequence length="262" mass="28738">MAARPYGKLEDAPANRRGIAFNDASLVHLFNTPGSKTTWKYNWWSLDNGNGRNGGTAHEFVPMLHSDRPDHTGPWAAAIDRCVNVGPASAQFPTHVLSFNEPDLCGGGGACMQSTRKAVAAHKQHVDSLRKYGDRIKIGSPAVTNQGAPWGLTWLKVFLQQSDGCKIDFIAIHWYDAAWNTEYFKQHIRNARAVANGRPIWITEFGPRGSEAEVEAFLKEVLPWLDSQADVHRYAMQMAAPGSLVTSGGNGLSAVGNVYNTY</sequence>